<dbReference type="Gene3D" id="2.20.70.150">
    <property type="match status" value="1"/>
</dbReference>
<dbReference type="PANTHER" id="PTHR36156">
    <property type="entry name" value="SLR2101 PROTEIN"/>
    <property type="match status" value="1"/>
</dbReference>
<reference evidence="2 3" key="1">
    <citation type="submission" date="2020-08" db="EMBL/GenBank/DDBJ databases">
        <title>The genome sequence of type strain Novosphingobium piscinae KCTC 42194.</title>
        <authorList>
            <person name="Liu Y."/>
        </authorList>
    </citation>
    <scope>NUCLEOTIDE SEQUENCE [LARGE SCALE GENOMIC DNA]</scope>
    <source>
        <strain evidence="2 3">KCTC 42194</strain>
    </source>
</reference>
<accession>A0A7X1FVB4</accession>
<comment type="caution">
    <text evidence="2">The sequence shown here is derived from an EMBL/GenBank/DDBJ whole genome shotgun (WGS) entry which is preliminary data.</text>
</comment>
<dbReference type="SUPFAM" id="SSF51182">
    <property type="entry name" value="RmlC-like cupins"/>
    <property type="match status" value="1"/>
</dbReference>
<dbReference type="EMBL" id="JACLAX010000001">
    <property type="protein sequence ID" value="MBC2667640.1"/>
    <property type="molecule type" value="Genomic_DNA"/>
</dbReference>
<evidence type="ECO:0000313" key="3">
    <source>
        <dbReference type="Proteomes" id="UP000551327"/>
    </source>
</evidence>
<evidence type="ECO:0000259" key="1">
    <source>
        <dbReference type="Pfam" id="PF07883"/>
    </source>
</evidence>
<dbReference type="InterPro" id="IPR014710">
    <property type="entry name" value="RmlC-like_jellyroll"/>
</dbReference>
<gene>
    <name evidence="2" type="ORF">H7F53_00605</name>
</gene>
<organism evidence="2 3">
    <name type="scientific">Novosphingobium piscinae</name>
    <dbReference type="NCBI Taxonomy" id="1507448"/>
    <lineage>
        <taxon>Bacteria</taxon>
        <taxon>Pseudomonadati</taxon>
        <taxon>Pseudomonadota</taxon>
        <taxon>Alphaproteobacteria</taxon>
        <taxon>Sphingomonadales</taxon>
        <taxon>Sphingomonadaceae</taxon>
        <taxon>Novosphingobium</taxon>
    </lineage>
</organism>
<dbReference type="Gene3D" id="2.60.120.10">
    <property type="entry name" value="Jelly Rolls"/>
    <property type="match status" value="1"/>
</dbReference>
<dbReference type="RefSeq" id="WP_185677525.1">
    <property type="nucleotide sequence ID" value="NZ_JACLAX010000001.1"/>
</dbReference>
<dbReference type="InterPro" id="IPR013096">
    <property type="entry name" value="Cupin_2"/>
</dbReference>
<sequence length="177" mass="19549">MNEVSDSGLPLVQRVVTGHDANGRACVRSEDFSPTRLIPTGDAAFLQVWTTATVPADNNDETDGRERDVGTTLKGGSAFRIVDMLPGQESPMHRTNSIDYGIVLQGEVELELEDGRKATIREHGVIVQRGTNHLWRNTTDRPCRIAFILIEAPAYRHNGVPLDEAKPEQVDARYTQA</sequence>
<dbReference type="InterPro" id="IPR047142">
    <property type="entry name" value="OryJ/VirC-like"/>
</dbReference>
<dbReference type="AlphaFoldDB" id="A0A7X1FVB4"/>
<evidence type="ECO:0000313" key="2">
    <source>
        <dbReference type="EMBL" id="MBC2667640.1"/>
    </source>
</evidence>
<dbReference type="PANTHER" id="PTHR36156:SF2">
    <property type="entry name" value="CUPIN TYPE-2 DOMAIN-CONTAINING PROTEIN"/>
    <property type="match status" value="1"/>
</dbReference>
<dbReference type="CDD" id="cd02231">
    <property type="entry name" value="cupin_BLL6423-like"/>
    <property type="match status" value="1"/>
</dbReference>
<dbReference type="Pfam" id="PF07883">
    <property type="entry name" value="Cupin_2"/>
    <property type="match status" value="1"/>
</dbReference>
<feature type="domain" description="Cupin type-2" evidence="1">
    <location>
        <begin position="81"/>
        <end position="148"/>
    </location>
</feature>
<dbReference type="Proteomes" id="UP000551327">
    <property type="component" value="Unassembled WGS sequence"/>
</dbReference>
<dbReference type="InterPro" id="IPR011051">
    <property type="entry name" value="RmlC_Cupin_sf"/>
</dbReference>
<keyword evidence="3" id="KW-1185">Reference proteome</keyword>
<proteinExistence type="predicted"/>
<protein>
    <submittedName>
        <fullName evidence="2">Cupin domain-containing protein</fullName>
    </submittedName>
</protein>
<name>A0A7X1FVB4_9SPHN</name>